<evidence type="ECO:0000256" key="2">
    <source>
        <dbReference type="ARBA" id="ARBA00004413"/>
    </source>
</evidence>
<dbReference type="Gene3D" id="3.50.50.60">
    <property type="entry name" value="FAD/NAD(P)-binding domain"/>
    <property type="match status" value="1"/>
</dbReference>
<dbReference type="Gene3D" id="4.10.80.40">
    <property type="entry name" value="succinate dehydrogenase protein domain"/>
    <property type="match status" value="1"/>
</dbReference>
<dbReference type="InterPro" id="IPR030664">
    <property type="entry name" value="SdhA/FrdA/AprA"/>
</dbReference>
<evidence type="ECO:0000256" key="3">
    <source>
        <dbReference type="ARBA" id="ARBA00008040"/>
    </source>
</evidence>
<dbReference type="EMBL" id="NEXD01000131">
    <property type="protein sequence ID" value="PSN82789.1"/>
    <property type="molecule type" value="Genomic_DNA"/>
</dbReference>
<dbReference type="PROSITE" id="PS00504">
    <property type="entry name" value="FRD_SDH_FAD_BINDING"/>
    <property type="match status" value="1"/>
</dbReference>
<evidence type="ECO:0000313" key="21">
    <source>
        <dbReference type="Proteomes" id="UP000240569"/>
    </source>
</evidence>
<comment type="catalytic activity">
    <reaction evidence="15">
        <text>a menaquinone + succinate = a menaquinol + fumarate</text>
        <dbReference type="Rhea" id="RHEA:27834"/>
        <dbReference type="Rhea" id="RHEA-COMP:9537"/>
        <dbReference type="Rhea" id="RHEA-COMP:9539"/>
        <dbReference type="ChEBI" id="CHEBI:16374"/>
        <dbReference type="ChEBI" id="CHEBI:18151"/>
        <dbReference type="ChEBI" id="CHEBI:29806"/>
        <dbReference type="ChEBI" id="CHEBI:30031"/>
        <dbReference type="EC" id="1.3.5.1"/>
    </reaction>
</comment>
<comment type="cofactor">
    <cofactor evidence="1 17">
        <name>FAD</name>
        <dbReference type="ChEBI" id="CHEBI:57692"/>
    </cofactor>
</comment>
<feature type="domain" description="FAD-dependent oxidoreductase 2 FAD-binding" evidence="18">
    <location>
        <begin position="7"/>
        <end position="397"/>
    </location>
</feature>
<feature type="binding site" evidence="17">
    <location>
        <position position="350"/>
    </location>
    <ligand>
        <name>substrate</name>
    </ligand>
</feature>
<dbReference type="AlphaFoldDB" id="A0A2R6A8V7"/>
<feature type="binding site" evidence="17">
    <location>
        <position position="248"/>
    </location>
    <ligand>
        <name>substrate</name>
    </ligand>
</feature>
<name>A0A2R6A8V7_9ARCH</name>
<keyword evidence="8 17" id="KW-0285">Flavoprotein</keyword>
<evidence type="ECO:0000256" key="17">
    <source>
        <dbReference type="PIRSR" id="PIRSR630664-51"/>
    </source>
</evidence>
<evidence type="ECO:0000256" key="12">
    <source>
        <dbReference type="ARBA" id="ARBA00023002"/>
    </source>
</evidence>
<organism evidence="20 21">
    <name type="scientific">Candidatus Marsarchaeota G1 archaeon BE_D</name>
    <dbReference type="NCBI Taxonomy" id="1978156"/>
    <lineage>
        <taxon>Archaea</taxon>
        <taxon>Candidatus Marsarchaeota</taxon>
        <taxon>Candidatus Marsarchaeota group 1</taxon>
    </lineage>
</organism>
<evidence type="ECO:0000256" key="7">
    <source>
        <dbReference type="ARBA" id="ARBA00022475"/>
    </source>
</evidence>
<dbReference type="SUPFAM" id="SSF46977">
    <property type="entry name" value="Succinate dehydrogenase/fumarate reductase flavoprotein C-terminal domain"/>
    <property type="match status" value="1"/>
</dbReference>
<dbReference type="Gene3D" id="3.90.700.10">
    <property type="entry name" value="Succinate dehydrogenase/fumarate reductase flavoprotein, catalytic domain"/>
    <property type="match status" value="1"/>
</dbReference>
<dbReference type="InterPro" id="IPR015939">
    <property type="entry name" value="Fum_Rdtase/Succ_DH_flav-like_C"/>
</dbReference>
<keyword evidence="12" id="KW-0560">Oxidoreductase</keyword>
<dbReference type="GO" id="GO:0050660">
    <property type="term" value="F:flavin adenine dinucleotide binding"/>
    <property type="evidence" value="ECO:0007669"/>
    <property type="project" value="InterPro"/>
</dbReference>
<evidence type="ECO:0000256" key="4">
    <source>
        <dbReference type="ARBA" id="ARBA00012792"/>
    </source>
</evidence>
<feature type="binding site" evidence="17">
    <location>
        <begin position="396"/>
        <end position="397"/>
    </location>
    <ligand>
        <name>FAD</name>
        <dbReference type="ChEBI" id="CHEBI:57692"/>
    </ligand>
</feature>
<comment type="subcellular location">
    <subcellularLocation>
        <location evidence="2">Cell membrane</location>
        <topology evidence="2">Peripheral membrane protein</topology>
        <orientation evidence="2">Cytoplasmic side</orientation>
    </subcellularLocation>
</comment>
<accession>A0A2R6A8V7</accession>
<dbReference type="Gene3D" id="1.20.58.100">
    <property type="entry name" value="Fumarate reductase/succinate dehydrogenase flavoprotein-like, C-terminal domain"/>
    <property type="match status" value="1"/>
</dbReference>
<evidence type="ECO:0000256" key="13">
    <source>
        <dbReference type="ARBA" id="ARBA00023136"/>
    </source>
</evidence>
<dbReference type="Pfam" id="PF00890">
    <property type="entry name" value="FAD_binding_2"/>
    <property type="match status" value="1"/>
</dbReference>
<dbReference type="GO" id="GO:0005886">
    <property type="term" value="C:plasma membrane"/>
    <property type="evidence" value="ECO:0007669"/>
    <property type="project" value="UniProtKB-SubCell"/>
</dbReference>
<dbReference type="PANTHER" id="PTHR11632">
    <property type="entry name" value="SUCCINATE DEHYDROGENASE 2 FLAVOPROTEIN SUBUNIT"/>
    <property type="match status" value="1"/>
</dbReference>
<dbReference type="Proteomes" id="UP000240569">
    <property type="component" value="Unassembled WGS sequence"/>
</dbReference>
<dbReference type="NCBIfam" id="TIGR01812">
    <property type="entry name" value="sdhA_frdA_Gneg"/>
    <property type="match status" value="1"/>
</dbReference>
<dbReference type="InterPro" id="IPR027477">
    <property type="entry name" value="Succ_DH/fumarate_Rdtase_cat_sf"/>
</dbReference>
<evidence type="ECO:0000256" key="14">
    <source>
        <dbReference type="ARBA" id="ARBA00030461"/>
    </source>
</evidence>
<evidence type="ECO:0000256" key="9">
    <source>
        <dbReference type="ARBA" id="ARBA00022741"/>
    </source>
</evidence>
<evidence type="ECO:0000256" key="15">
    <source>
        <dbReference type="ARBA" id="ARBA00034412"/>
    </source>
</evidence>
<dbReference type="InterPro" id="IPR003952">
    <property type="entry name" value="FRD_SDH_FAD_BS"/>
</dbReference>
<dbReference type="NCBIfam" id="NF004724">
    <property type="entry name" value="PRK06069.1"/>
    <property type="match status" value="1"/>
</dbReference>
<evidence type="ECO:0000256" key="16">
    <source>
        <dbReference type="PIRSR" id="PIRSR000171-1"/>
    </source>
</evidence>
<feature type="active site" description="Proton acceptor" evidence="16">
    <location>
        <position position="280"/>
    </location>
</feature>
<feature type="binding site" evidence="17">
    <location>
        <position position="380"/>
    </location>
    <ligand>
        <name>FAD</name>
        <dbReference type="ChEBI" id="CHEBI:57692"/>
    </ligand>
</feature>
<evidence type="ECO:0000256" key="8">
    <source>
        <dbReference type="ARBA" id="ARBA00022630"/>
    </source>
</evidence>
<evidence type="ECO:0000259" key="19">
    <source>
        <dbReference type="Pfam" id="PF02910"/>
    </source>
</evidence>
<evidence type="ECO:0000256" key="10">
    <source>
        <dbReference type="ARBA" id="ARBA00022827"/>
    </source>
</evidence>
<dbReference type="Pfam" id="PF02910">
    <property type="entry name" value="Succ_DH_flav_C"/>
    <property type="match status" value="1"/>
</dbReference>
<evidence type="ECO:0000259" key="18">
    <source>
        <dbReference type="Pfam" id="PF00890"/>
    </source>
</evidence>
<comment type="caution">
    <text evidence="20">The sequence shown here is derived from an EMBL/GenBank/DDBJ whole genome shotgun (WGS) entry which is preliminary data.</text>
</comment>
<keyword evidence="13" id="KW-0472">Membrane</keyword>
<protein>
    <recommendedName>
        <fullName evidence="5">Fumarate reductase flavoprotein subunit</fullName>
        <ecNumber evidence="4">1.3.5.1</ecNumber>
    </recommendedName>
    <alternativeName>
        <fullName evidence="14">Quinol-fumarate reductase flavoprotein subunit</fullName>
    </alternativeName>
</protein>
<dbReference type="FunFam" id="3.90.700.10:FF:000003">
    <property type="entry name" value="Fumarate reductase flavoprotein subunit"/>
    <property type="match status" value="1"/>
</dbReference>
<evidence type="ECO:0000256" key="5">
    <source>
        <dbReference type="ARBA" id="ARBA00014044"/>
    </source>
</evidence>
<dbReference type="InterPro" id="IPR014006">
    <property type="entry name" value="Succ_Dhase_FrdA_Gneg"/>
</dbReference>
<proteinExistence type="inferred from homology"/>
<keyword evidence="6" id="KW-0813">Transport</keyword>
<feature type="binding site" evidence="17">
    <location>
        <position position="236"/>
    </location>
    <ligand>
        <name>substrate</name>
    </ligand>
</feature>
<gene>
    <name evidence="20" type="ORF">B9Q02_11235</name>
</gene>
<evidence type="ECO:0000256" key="11">
    <source>
        <dbReference type="ARBA" id="ARBA00022982"/>
    </source>
</evidence>
<feature type="binding site" evidence="17">
    <location>
        <begin position="12"/>
        <end position="17"/>
    </location>
    <ligand>
        <name>FAD</name>
        <dbReference type="ChEBI" id="CHEBI:57692"/>
    </ligand>
</feature>
<feature type="domain" description="Fumarate reductase/succinate dehydrogenase flavoprotein-like C-terminal" evidence="19">
    <location>
        <begin position="454"/>
        <end position="579"/>
    </location>
</feature>
<keyword evidence="11" id="KW-0249">Electron transport</keyword>
<evidence type="ECO:0000256" key="1">
    <source>
        <dbReference type="ARBA" id="ARBA00001974"/>
    </source>
</evidence>
<reference evidence="20 21" key="1">
    <citation type="submission" date="2017-04" db="EMBL/GenBank/DDBJ databases">
        <title>Novel microbial lineages endemic to geothermal iron-oxide mats fill important gaps in the evolutionary history of Archaea.</title>
        <authorList>
            <person name="Jay Z.J."/>
            <person name="Beam J.P."/>
            <person name="Dlakic M."/>
            <person name="Rusch D.B."/>
            <person name="Kozubal M.A."/>
            <person name="Inskeep W.P."/>
        </authorList>
    </citation>
    <scope>NUCLEOTIDE SEQUENCE [LARGE SCALE GENOMIC DNA]</scope>
    <source>
        <strain evidence="20">BE_D</strain>
    </source>
</reference>
<dbReference type="GO" id="GO:0022900">
    <property type="term" value="P:electron transport chain"/>
    <property type="evidence" value="ECO:0007669"/>
    <property type="project" value="InterPro"/>
</dbReference>
<dbReference type="SUPFAM" id="SSF56425">
    <property type="entry name" value="Succinate dehydrogenase/fumarate reductase flavoprotein, catalytic domain"/>
    <property type="match status" value="1"/>
</dbReference>
<keyword evidence="7" id="KW-1003">Cell membrane</keyword>
<dbReference type="SUPFAM" id="SSF51905">
    <property type="entry name" value="FAD/NAD(P)-binding domain"/>
    <property type="match status" value="1"/>
</dbReference>
<dbReference type="InterPro" id="IPR037099">
    <property type="entry name" value="Fum_R/Succ_DH_flav-like_C_sf"/>
</dbReference>
<feature type="binding site" evidence="17">
    <location>
        <begin position="37"/>
        <end position="52"/>
    </location>
    <ligand>
        <name>FAD</name>
        <dbReference type="ChEBI" id="CHEBI:57692"/>
    </ligand>
</feature>
<dbReference type="FunFam" id="4.10.80.40:FF:000003">
    <property type="entry name" value="Fumarate reductase flavoprotein subunit"/>
    <property type="match status" value="1"/>
</dbReference>
<feature type="binding site" evidence="17">
    <location>
        <position position="215"/>
    </location>
    <ligand>
        <name>FAD</name>
        <dbReference type="ChEBI" id="CHEBI:57692"/>
    </ligand>
</feature>
<dbReference type="PIRSF" id="PIRSF000171">
    <property type="entry name" value="SDHA_APRA_LASPO"/>
    <property type="match status" value="1"/>
</dbReference>
<dbReference type="InterPro" id="IPR003953">
    <property type="entry name" value="FAD-dep_OxRdtase_2_FAD-bd"/>
</dbReference>
<dbReference type="GO" id="GO:0008177">
    <property type="term" value="F:succinate dehydrogenase (quinone) activity"/>
    <property type="evidence" value="ECO:0007669"/>
    <property type="project" value="UniProtKB-EC"/>
</dbReference>
<evidence type="ECO:0000256" key="6">
    <source>
        <dbReference type="ARBA" id="ARBA00022448"/>
    </source>
</evidence>
<evidence type="ECO:0000313" key="20">
    <source>
        <dbReference type="EMBL" id="PSN82789.1"/>
    </source>
</evidence>
<keyword evidence="10 17" id="KW-0274">FAD</keyword>
<dbReference type="PANTHER" id="PTHR11632:SF51">
    <property type="entry name" value="SUCCINATE DEHYDROGENASE [UBIQUINONE] FLAVOPROTEIN SUBUNIT, MITOCHONDRIAL"/>
    <property type="match status" value="1"/>
</dbReference>
<dbReference type="InterPro" id="IPR036188">
    <property type="entry name" value="FAD/NAD-bd_sf"/>
</dbReference>
<dbReference type="EC" id="1.3.5.1" evidence="4"/>
<comment type="similarity">
    <text evidence="3">Belongs to the FAD-dependent oxidoreductase 2 family. FRD/SDH subfamily.</text>
</comment>
<dbReference type="FunFam" id="1.20.58.100:FF:000001">
    <property type="entry name" value="Succinate dehydrogenase flavoprotein subunit (SdhA)"/>
    <property type="match status" value="1"/>
</dbReference>
<sequence>MELLDYDIVIVGSGLAGMRAALAAARKSDKLRIALVSKLHAMRSHSVSAEGGISGVLYPGENGDSIELHAFDTIKGSDYLADQDAAELLVQEAPKEIRFFDHLGVPWNRDENGKIVLRPFGGMSVPRTAFAADKTGFFMLNALYDNLLSFKNVDIFHEHFVTSLILDGETFRGFFAIDLATGNYKVFATKAGIIATGGCGRVYGFTTTAYSSTGDGIAIAYKAGIPLKDMEFVQFHPTALVPSGILITEAARGEGGYLINSQGRRFMEDYAKSKMELAPRDIVSRAIISEINQGRGFVHQASGMSHVLLDLRHLGEDKIDERLPMIKEISLKMLGINPAKEPLPVRPATHFTMGGIHTNILGQVLINEDKPVKGLWAAGECGCVSVHGANRLGSNSLSQCVIWGRMTGEQAAQFALNNSLEKQNTAVVSKAEEEAKRIDALFSSDGSENPYQIRKEMWDTMDNLVYVYRTVEGLQKARQKIAELKARFSNVRLEDKTRVYNTNLRDVLELGNMLELAQVIVVCALNRKETRGAHAMVEYPNRDDKNFLKHTLAFRTPEEPRISYIPVKITKWQPQERKY</sequence>
<keyword evidence="9" id="KW-0547">Nucleotide-binding</keyword>
<feature type="binding site" evidence="17">
    <location>
        <position position="391"/>
    </location>
    <ligand>
        <name>substrate</name>
    </ligand>
</feature>